<dbReference type="EMBL" id="LOBU02000014">
    <property type="protein sequence ID" value="OKA06589.1"/>
    <property type="molecule type" value="Genomic_DNA"/>
</dbReference>
<evidence type="ECO:0000313" key="7">
    <source>
        <dbReference type="EMBL" id="KZB83970.1"/>
    </source>
</evidence>
<evidence type="ECO:0000256" key="6">
    <source>
        <dbReference type="SAM" id="Phobius"/>
    </source>
</evidence>
<keyword evidence="3 6" id="KW-0812">Transmembrane</keyword>
<evidence type="ECO:0008006" key="11">
    <source>
        <dbReference type="Google" id="ProtNLM"/>
    </source>
</evidence>
<evidence type="ECO:0000256" key="4">
    <source>
        <dbReference type="ARBA" id="ARBA00022989"/>
    </source>
</evidence>
<feature type="transmembrane region" description="Helical" evidence="6">
    <location>
        <begin position="255"/>
        <end position="275"/>
    </location>
</feature>
<dbReference type="SUPFAM" id="SSF103473">
    <property type="entry name" value="MFS general substrate transporter"/>
    <property type="match status" value="1"/>
</dbReference>
<evidence type="ECO:0000313" key="8">
    <source>
        <dbReference type="EMBL" id="OKA06589.1"/>
    </source>
</evidence>
<dbReference type="Proteomes" id="UP000076321">
    <property type="component" value="Unassembled WGS sequence"/>
</dbReference>
<feature type="transmembrane region" description="Helical" evidence="6">
    <location>
        <begin position="282"/>
        <end position="302"/>
    </location>
</feature>
<dbReference type="CDD" id="cd06173">
    <property type="entry name" value="MFS_MefA_like"/>
    <property type="match status" value="1"/>
</dbReference>
<keyword evidence="5 6" id="KW-0472">Membrane</keyword>
<feature type="transmembrane region" description="Helical" evidence="6">
    <location>
        <begin position="21"/>
        <end position="40"/>
    </location>
</feature>
<dbReference type="AlphaFoldDB" id="A0A154MIP6"/>
<feature type="transmembrane region" description="Helical" evidence="6">
    <location>
        <begin position="343"/>
        <end position="362"/>
    </location>
</feature>
<feature type="transmembrane region" description="Helical" evidence="6">
    <location>
        <begin position="368"/>
        <end position="391"/>
    </location>
</feature>
<feature type="transmembrane region" description="Helical" evidence="6">
    <location>
        <begin position="308"/>
        <end position="331"/>
    </location>
</feature>
<comment type="caution">
    <text evidence="7">The sequence shown here is derived from an EMBL/GenBank/DDBJ whole genome shotgun (WGS) entry which is preliminary data.</text>
</comment>
<comment type="subcellular location">
    <subcellularLocation>
        <location evidence="1">Cell membrane</location>
        <topology evidence="1">Multi-pass membrane protein</topology>
    </subcellularLocation>
</comment>
<feature type="transmembrane region" description="Helical" evidence="6">
    <location>
        <begin position="46"/>
        <end position="71"/>
    </location>
</feature>
<proteinExistence type="predicted"/>
<evidence type="ECO:0000256" key="5">
    <source>
        <dbReference type="ARBA" id="ARBA00023136"/>
    </source>
</evidence>
<evidence type="ECO:0000313" key="9">
    <source>
        <dbReference type="Proteomes" id="UP000076321"/>
    </source>
</evidence>
<keyword evidence="4 6" id="KW-1133">Transmembrane helix</keyword>
<feature type="transmembrane region" description="Helical" evidence="6">
    <location>
        <begin position="155"/>
        <end position="188"/>
    </location>
</feature>
<sequence>MVTSLREPLRHHNFRWLIGGRTFGEFGNAVAPLALAFAVIDLTGSAVDIGIVVGARSVASVLLLLFGGVLADRLPRSVILQGTELAATLTQATIAASVLCGFASVPLLVALSVVNGAVAAISAPASASLTPLTVPVELLAPANALGRLLSNSGRIAGAGLGGLLVTAVGPGWALGGNALLFLGSALSYRRIRLNRRERIPGSRPLAELAEGWREFRSRTWVWVVVVQFMVVNAVIAGGIAVLGPVVADNTFGRSGWGFALAAQTIGSLVGGVLVARWQPRRALFVGVAVILFEAPPLILLGQAPLLPLLLAAMFVSGLAIEQFVVAWDVSLQENVPEDKLARVYSYDMLGSFIALPLGQMAAGPAAQHFGIGTTLLACAALVVAATCLALCSGQVRGLVRKTHVARP</sequence>
<evidence type="ECO:0000313" key="10">
    <source>
        <dbReference type="Proteomes" id="UP000186883"/>
    </source>
</evidence>
<dbReference type="InterPro" id="IPR011701">
    <property type="entry name" value="MFS"/>
</dbReference>
<organism evidence="7 9">
    <name type="scientific">Amycolatopsis regifaucium</name>
    <dbReference type="NCBI Taxonomy" id="546365"/>
    <lineage>
        <taxon>Bacteria</taxon>
        <taxon>Bacillati</taxon>
        <taxon>Actinomycetota</taxon>
        <taxon>Actinomycetes</taxon>
        <taxon>Pseudonocardiales</taxon>
        <taxon>Pseudonocardiaceae</taxon>
        <taxon>Amycolatopsis</taxon>
    </lineage>
</organism>
<dbReference type="GO" id="GO:0022857">
    <property type="term" value="F:transmembrane transporter activity"/>
    <property type="evidence" value="ECO:0007669"/>
    <property type="project" value="InterPro"/>
</dbReference>
<dbReference type="EMBL" id="LQCI01000018">
    <property type="protein sequence ID" value="KZB83970.1"/>
    <property type="molecule type" value="Genomic_DNA"/>
</dbReference>
<keyword evidence="10" id="KW-1185">Reference proteome</keyword>
<name>A0A154MIP6_9PSEU</name>
<feature type="transmembrane region" description="Helical" evidence="6">
    <location>
        <begin position="92"/>
        <end position="114"/>
    </location>
</feature>
<dbReference type="PANTHER" id="PTHR23513:SF11">
    <property type="entry name" value="STAPHYLOFERRIN A TRANSPORTER"/>
    <property type="match status" value="1"/>
</dbReference>
<dbReference type="InterPro" id="IPR036259">
    <property type="entry name" value="MFS_trans_sf"/>
</dbReference>
<evidence type="ECO:0000256" key="1">
    <source>
        <dbReference type="ARBA" id="ARBA00004651"/>
    </source>
</evidence>
<accession>A0A154MIP6</accession>
<reference evidence="7 9" key="1">
    <citation type="submission" date="2015-12" db="EMBL/GenBank/DDBJ databases">
        <title>Amycolatopsis regifaucium genome sequencing and assembly.</title>
        <authorList>
            <person name="Mayilraj S."/>
        </authorList>
    </citation>
    <scope>NUCLEOTIDE SEQUENCE [LARGE SCALE GENOMIC DNA]</scope>
    <source>
        <strain evidence="7 9">GY080</strain>
    </source>
</reference>
<dbReference type="Proteomes" id="UP000186883">
    <property type="component" value="Unassembled WGS sequence"/>
</dbReference>
<gene>
    <name evidence="8" type="ORF">ATP06_0218595</name>
    <name evidence="7" type="ORF">AVL48_36010</name>
</gene>
<evidence type="ECO:0000256" key="2">
    <source>
        <dbReference type="ARBA" id="ARBA00022475"/>
    </source>
</evidence>
<dbReference type="PANTHER" id="PTHR23513">
    <property type="entry name" value="INTEGRAL MEMBRANE EFFLUX PROTEIN-RELATED"/>
    <property type="match status" value="1"/>
</dbReference>
<feature type="transmembrane region" description="Helical" evidence="6">
    <location>
        <begin position="220"/>
        <end position="243"/>
    </location>
</feature>
<dbReference type="Pfam" id="PF07690">
    <property type="entry name" value="MFS_1"/>
    <property type="match status" value="1"/>
</dbReference>
<protein>
    <recommendedName>
        <fullName evidence="11">MFS transporter</fullName>
    </recommendedName>
</protein>
<dbReference type="GO" id="GO:0005886">
    <property type="term" value="C:plasma membrane"/>
    <property type="evidence" value="ECO:0007669"/>
    <property type="project" value="UniProtKB-SubCell"/>
</dbReference>
<evidence type="ECO:0000256" key="3">
    <source>
        <dbReference type="ARBA" id="ARBA00022692"/>
    </source>
</evidence>
<dbReference type="Gene3D" id="1.20.1250.20">
    <property type="entry name" value="MFS general substrate transporter like domains"/>
    <property type="match status" value="1"/>
</dbReference>
<keyword evidence="2" id="KW-1003">Cell membrane</keyword>
<reference evidence="8 10" key="2">
    <citation type="submission" date="2016-11" db="EMBL/GenBank/DDBJ databases">
        <title>Genome sequencing of Amycolatopsis regifaucium.</title>
        <authorList>
            <person name="Mayilraj S."/>
            <person name="Kaur N."/>
        </authorList>
    </citation>
    <scope>NUCLEOTIDE SEQUENCE [LARGE SCALE GENOMIC DNA]</scope>
    <source>
        <strain evidence="8 10">GY080</strain>
    </source>
</reference>